<dbReference type="EMBL" id="KK103757">
    <property type="protein sequence ID" value="KIY95005.1"/>
    <property type="molecule type" value="Genomic_DNA"/>
</dbReference>
<sequence>MRTCRWGSGASVAADHKRRHRLDARWVRREGDDYPSVQAALQDDSVRVYSGAAAAAAAGDLFCDHILVWDILALPPDAADAPAPAMRTSSGGGGGAGAHAGSSASGAAPAPAPAAHPALHEALVRIAASKRQGLSALELTPLEPHGPALPAGDGDDDGSFDHADEATPAYYSAMAPEDGPRAAAAGGGRGGDAGWAEDEDGEGGGAAPHFEIKQRRTAGPGAASGARRRYHCAPASGRGALGLLRRYELGAVLAKAVVRGLGTADLNFPIKICSAERSVVTFAPRPPAPLLVIGRSGTGEPARATTPGPQGLRPRARKTTCLVLRMFEQWRDAREASAADPSLAPPRQLFVTASSTLKNQVRRSFRRLQAAELSAAERQEQAVALAALHGGGGGGSGEGGDGAPDSLLGVPDAAWPLFLTGSQLLRLLDAALPGSFLRPEDSFDGDEGRIKDLQQKLEQLEEAEEEEEEAEAEAERRAAALSSSKGGKKDVSIAAAAGKSGVVRSGSGGGGSGRGAKRKEVAARRMLTHSEFLARWQSMAQAAGIDRDRVDGALVFQEIMTHLKGSAEAVCSASGCLDLEAYLALGGKRASTFSRDLRVVVHRILEPYTAMMREHRR</sequence>
<dbReference type="KEGG" id="mng:MNEG_12956"/>
<reference evidence="2 3" key="1">
    <citation type="journal article" date="2013" name="BMC Genomics">
        <title>Reconstruction of the lipid metabolism for the microalga Monoraphidium neglectum from its genome sequence reveals characteristics suitable for biofuel production.</title>
        <authorList>
            <person name="Bogen C."/>
            <person name="Al-Dilaimi A."/>
            <person name="Albersmeier A."/>
            <person name="Wichmann J."/>
            <person name="Grundmann M."/>
            <person name="Rupp O."/>
            <person name="Lauersen K.J."/>
            <person name="Blifernez-Klassen O."/>
            <person name="Kalinowski J."/>
            <person name="Goesmann A."/>
            <person name="Mussgnug J.H."/>
            <person name="Kruse O."/>
        </authorList>
    </citation>
    <scope>NUCLEOTIDE SEQUENCE [LARGE SCALE GENOMIC DNA]</scope>
    <source>
        <strain evidence="2 3">SAG 48.87</strain>
    </source>
</reference>
<protein>
    <submittedName>
        <fullName evidence="2">Uncharacterized protein</fullName>
    </submittedName>
</protein>
<name>A0A0D2MJ28_9CHLO</name>
<feature type="compositionally biased region" description="Low complexity" evidence="1">
    <location>
        <begin position="99"/>
        <end position="114"/>
    </location>
</feature>
<feature type="region of interest" description="Disordered" evidence="1">
    <location>
        <begin position="140"/>
        <end position="230"/>
    </location>
</feature>
<organism evidence="2 3">
    <name type="scientific">Monoraphidium neglectum</name>
    <dbReference type="NCBI Taxonomy" id="145388"/>
    <lineage>
        <taxon>Eukaryota</taxon>
        <taxon>Viridiplantae</taxon>
        <taxon>Chlorophyta</taxon>
        <taxon>core chlorophytes</taxon>
        <taxon>Chlorophyceae</taxon>
        <taxon>CS clade</taxon>
        <taxon>Sphaeropleales</taxon>
        <taxon>Selenastraceae</taxon>
        <taxon>Monoraphidium</taxon>
    </lineage>
</organism>
<keyword evidence="3" id="KW-1185">Reference proteome</keyword>
<feature type="region of interest" description="Disordered" evidence="1">
    <location>
        <begin position="292"/>
        <end position="314"/>
    </location>
</feature>
<feature type="compositionally biased region" description="Acidic residues" evidence="1">
    <location>
        <begin position="460"/>
        <end position="472"/>
    </location>
</feature>
<feature type="region of interest" description="Disordered" evidence="1">
    <location>
        <begin position="80"/>
        <end position="114"/>
    </location>
</feature>
<evidence type="ECO:0000313" key="3">
    <source>
        <dbReference type="Proteomes" id="UP000054498"/>
    </source>
</evidence>
<feature type="compositionally biased region" description="Low complexity" evidence="1">
    <location>
        <begin position="175"/>
        <end position="184"/>
    </location>
</feature>
<evidence type="ECO:0000256" key="1">
    <source>
        <dbReference type="SAM" id="MobiDB-lite"/>
    </source>
</evidence>
<accession>A0A0D2MJ28</accession>
<evidence type="ECO:0000313" key="2">
    <source>
        <dbReference type="EMBL" id="KIY95005.1"/>
    </source>
</evidence>
<dbReference type="OrthoDB" id="3156807at2759"/>
<proteinExistence type="predicted"/>
<dbReference type="InterPro" id="IPR039904">
    <property type="entry name" value="TRANK1"/>
</dbReference>
<dbReference type="AlphaFoldDB" id="A0A0D2MJ28"/>
<dbReference type="PANTHER" id="PTHR21529:SF4">
    <property type="entry name" value="TPR AND ANKYRIN REPEAT-CONTAINING PROTEIN 1"/>
    <property type="match status" value="1"/>
</dbReference>
<dbReference type="PANTHER" id="PTHR21529">
    <property type="entry name" value="MAMMARY TURMOR VIRUS RECEPTOR HOMOLOG 1, 2 MTVR1, 2"/>
    <property type="match status" value="1"/>
</dbReference>
<gene>
    <name evidence="2" type="ORF">MNEG_12956</name>
</gene>
<dbReference type="GeneID" id="25730370"/>
<dbReference type="RefSeq" id="XP_013894025.1">
    <property type="nucleotide sequence ID" value="XM_014038571.1"/>
</dbReference>
<dbReference type="Proteomes" id="UP000054498">
    <property type="component" value="Unassembled WGS sequence"/>
</dbReference>
<feature type="region of interest" description="Disordered" evidence="1">
    <location>
        <begin position="460"/>
        <end position="483"/>
    </location>
</feature>